<dbReference type="EMBL" id="AZEI01000076">
    <property type="protein sequence ID" value="KRL15870.1"/>
    <property type="molecule type" value="Genomic_DNA"/>
</dbReference>
<accession>A0ABR5PBB1</accession>
<dbReference type="PANTHER" id="PTHR33434:SF2">
    <property type="entry name" value="FATTY ACID-BINDING PROTEIN TM_1468"/>
    <property type="match status" value="1"/>
</dbReference>
<evidence type="ECO:0000313" key="4">
    <source>
        <dbReference type="Proteomes" id="UP000051977"/>
    </source>
</evidence>
<keyword evidence="2" id="KW-0446">Lipid-binding</keyword>
<dbReference type="Pfam" id="PF02645">
    <property type="entry name" value="DegV"/>
    <property type="match status" value="1"/>
</dbReference>
<name>A0ABR5PBB1_9LACO</name>
<evidence type="ECO:0000256" key="1">
    <source>
        <dbReference type="ARBA" id="ARBA00003238"/>
    </source>
</evidence>
<organism evidence="3 4">
    <name type="scientific">Lentilactobacillus rapi DSM 19907 = JCM 15042</name>
    <dbReference type="NCBI Taxonomy" id="1423795"/>
    <lineage>
        <taxon>Bacteria</taxon>
        <taxon>Bacillati</taxon>
        <taxon>Bacillota</taxon>
        <taxon>Bacilli</taxon>
        <taxon>Lactobacillales</taxon>
        <taxon>Lactobacillaceae</taxon>
        <taxon>Lentilactobacillus</taxon>
    </lineage>
</organism>
<dbReference type="NCBIfam" id="TIGR00762">
    <property type="entry name" value="DegV"/>
    <property type="match status" value="1"/>
</dbReference>
<evidence type="ECO:0000256" key="2">
    <source>
        <dbReference type="ARBA" id="ARBA00023121"/>
    </source>
</evidence>
<dbReference type="PANTHER" id="PTHR33434">
    <property type="entry name" value="DEGV DOMAIN-CONTAINING PROTEIN DR_1986-RELATED"/>
    <property type="match status" value="1"/>
</dbReference>
<sequence length="266" mass="29910">MVPIPVIIDGKEYKEGDDITTEAFYEKLKTSHSFPSTSQPPVGEMIELYEKLADEGYDTVISIHLASTISGFYNSLEQVAPSIDNIRVIPYDSKITVKLMGYLAIQASKMATLGRTPEQIIHYLDDLRSTIDELFVVDDLQNLVRGGRLSNASAFIGGILKIKPLLTFDDKSNEIVAFEKIRSRKKALKRVEELFAQAQQRTTYPLRALVINGNDPKAGNEWANKIHELYPDMKIEQSYFGPTIGTHLGDKALALAWLRDFDQDQL</sequence>
<comment type="caution">
    <text evidence="3">The sequence shown here is derived from an EMBL/GenBank/DDBJ whole genome shotgun (WGS) entry which is preliminary data.</text>
</comment>
<evidence type="ECO:0000313" key="3">
    <source>
        <dbReference type="EMBL" id="KRL15870.1"/>
    </source>
</evidence>
<dbReference type="Proteomes" id="UP000051977">
    <property type="component" value="Unassembled WGS sequence"/>
</dbReference>
<keyword evidence="4" id="KW-1185">Reference proteome</keyword>
<dbReference type="InterPro" id="IPR003797">
    <property type="entry name" value="DegV"/>
</dbReference>
<proteinExistence type="predicted"/>
<dbReference type="PROSITE" id="PS51482">
    <property type="entry name" value="DEGV"/>
    <property type="match status" value="1"/>
</dbReference>
<dbReference type="InterPro" id="IPR050270">
    <property type="entry name" value="DegV_domain_contain"/>
</dbReference>
<dbReference type="Gene3D" id="3.30.1180.10">
    <property type="match status" value="1"/>
</dbReference>
<dbReference type="InterPro" id="IPR043168">
    <property type="entry name" value="DegV_C"/>
</dbReference>
<dbReference type="Gene3D" id="3.40.50.10170">
    <property type="match status" value="1"/>
</dbReference>
<dbReference type="SUPFAM" id="SSF82549">
    <property type="entry name" value="DAK1/DegV-like"/>
    <property type="match status" value="1"/>
</dbReference>
<reference evidence="3 4" key="1">
    <citation type="journal article" date="2015" name="Genome Announc.">
        <title>Expanding the biotechnology potential of lactobacilli through comparative genomics of 213 strains and associated genera.</title>
        <authorList>
            <person name="Sun Z."/>
            <person name="Harris H.M."/>
            <person name="McCann A."/>
            <person name="Guo C."/>
            <person name="Argimon S."/>
            <person name="Zhang W."/>
            <person name="Yang X."/>
            <person name="Jeffery I.B."/>
            <person name="Cooney J.C."/>
            <person name="Kagawa T.F."/>
            <person name="Liu W."/>
            <person name="Song Y."/>
            <person name="Salvetti E."/>
            <person name="Wrobel A."/>
            <person name="Rasinkangas P."/>
            <person name="Parkhill J."/>
            <person name="Rea M.C."/>
            <person name="O'Sullivan O."/>
            <person name="Ritari J."/>
            <person name="Douillard F.P."/>
            <person name="Paul Ross R."/>
            <person name="Yang R."/>
            <person name="Briner A.E."/>
            <person name="Felis G.E."/>
            <person name="de Vos W.M."/>
            <person name="Barrangou R."/>
            <person name="Klaenhammer T.R."/>
            <person name="Caufield P.W."/>
            <person name="Cui Y."/>
            <person name="Zhang H."/>
            <person name="O'Toole P.W."/>
        </authorList>
    </citation>
    <scope>NUCLEOTIDE SEQUENCE [LARGE SCALE GENOMIC DNA]</scope>
    <source>
        <strain evidence="3 4">DSM 19907</strain>
    </source>
</reference>
<comment type="function">
    <text evidence="1">May bind long-chain fatty acids, such as palmitate, and may play a role in lipid transport or fatty acid metabolism.</text>
</comment>
<gene>
    <name evidence="3" type="ORF">FD12_GL000342</name>
</gene>
<protein>
    <submittedName>
        <fullName evidence="3">EDD domain protein, DegV family</fullName>
    </submittedName>
</protein>